<dbReference type="RefSeq" id="WP_413779900.1">
    <property type="nucleotide sequence ID" value="NZ_JAUOZS010000001.1"/>
</dbReference>
<evidence type="ECO:0000313" key="2">
    <source>
        <dbReference type="EMBL" id="MDT8901390.1"/>
    </source>
</evidence>
<keyword evidence="1" id="KW-0812">Transmembrane</keyword>
<keyword evidence="1" id="KW-0472">Membrane</keyword>
<reference evidence="2 3" key="1">
    <citation type="submission" date="2023-07" db="EMBL/GenBank/DDBJ databases">
        <title>The novel representative of Negativicutes class, Anaeroselena agilis gen. nov. sp. nov.</title>
        <authorList>
            <person name="Prokofeva M.I."/>
            <person name="Elcheninov A.G."/>
            <person name="Klyukina A."/>
            <person name="Kublanov I.V."/>
            <person name="Frolov E.N."/>
            <person name="Podosokorskaya O.A."/>
        </authorList>
    </citation>
    <scope>NUCLEOTIDE SEQUENCE [LARGE SCALE GENOMIC DNA]</scope>
    <source>
        <strain evidence="2 3">4137-cl</strain>
    </source>
</reference>
<keyword evidence="3" id="KW-1185">Reference proteome</keyword>
<dbReference type="EMBL" id="JAUOZS010000001">
    <property type="protein sequence ID" value="MDT8901390.1"/>
    <property type="molecule type" value="Genomic_DNA"/>
</dbReference>
<comment type="caution">
    <text evidence="2">The sequence shown here is derived from an EMBL/GenBank/DDBJ whole genome shotgun (WGS) entry which is preliminary data.</text>
</comment>
<accession>A0ABU3NY94</accession>
<keyword evidence="1" id="KW-1133">Transmembrane helix</keyword>
<feature type="transmembrane region" description="Helical" evidence="1">
    <location>
        <begin position="12"/>
        <end position="30"/>
    </location>
</feature>
<evidence type="ECO:0000313" key="3">
    <source>
        <dbReference type="Proteomes" id="UP001254848"/>
    </source>
</evidence>
<gene>
    <name evidence="2" type="ORF">Q4T40_09080</name>
</gene>
<proteinExistence type="predicted"/>
<evidence type="ECO:0008006" key="4">
    <source>
        <dbReference type="Google" id="ProtNLM"/>
    </source>
</evidence>
<evidence type="ECO:0000256" key="1">
    <source>
        <dbReference type="SAM" id="Phobius"/>
    </source>
</evidence>
<dbReference type="Proteomes" id="UP001254848">
    <property type="component" value="Unassembled WGS sequence"/>
</dbReference>
<sequence>MRSFLAKHMHMRIMLGTIGGFIITGTLIRFTRKTITLRDAQILSAGEEPINLHILVQREGSIMLWGLPENIPADQQIVLTGQIFDNDADTTASGALVKVMLLRSGWHPQTLGFTYSGRDGWYMFPLRRDKLFPNDRIMIQVVGPDDSRQHSDCNTPQT</sequence>
<protein>
    <recommendedName>
        <fullName evidence="4">Carboxypeptidase regulatory-like domain-containing protein</fullName>
    </recommendedName>
</protein>
<organism evidence="2 3">
    <name type="scientific">Anaeroselena agilis</name>
    <dbReference type="NCBI Taxonomy" id="3063788"/>
    <lineage>
        <taxon>Bacteria</taxon>
        <taxon>Bacillati</taxon>
        <taxon>Bacillota</taxon>
        <taxon>Negativicutes</taxon>
        <taxon>Acetonemataceae</taxon>
        <taxon>Anaeroselena</taxon>
    </lineage>
</organism>
<name>A0ABU3NY94_9FIRM</name>